<name>A0ABN3CIY9_9ACTN</name>
<gene>
    <name evidence="2" type="ORF">GCM10009850_048510</name>
</gene>
<sequence>MDGIDDSMSRGSGEQGQTARHDGGAEDTAGREEHGTSWVTVKNNPRLATQGSGSVTLGLRKVLGVLDNHGAGS</sequence>
<protein>
    <submittedName>
        <fullName evidence="2">Uncharacterized protein</fullName>
    </submittedName>
</protein>
<keyword evidence="3" id="KW-1185">Reference proteome</keyword>
<feature type="compositionally biased region" description="Polar residues" evidence="1">
    <location>
        <begin position="37"/>
        <end position="54"/>
    </location>
</feature>
<feature type="compositionally biased region" description="Polar residues" evidence="1">
    <location>
        <begin position="9"/>
        <end position="18"/>
    </location>
</feature>
<accession>A0ABN3CIY9</accession>
<reference evidence="2 3" key="1">
    <citation type="journal article" date="2019" name="Int. J. Syst. Evol. Microbiol.">
        <title>The Global Catalogue of Microorganisms (GCM) 10K type strain sequencing project: providing services to taxonomists for standard genome sequencing and annotation.</title>
        <authorList>
            <consortium name="The Broad Institute Genomics Platform"/>
            <consortium name="The Broad Institute Genome Sequencing Center for Infectious Disease"/>
            <person name="Wu L."/>
            <person name="Ma J."/>
        </authorList>
    </citation>
    <scope>NUCLEOTIDE SEQUENCE [LARGE SCALE GENOMIC DNA]</scope>
    <source>
        <strain evidence="2 3">JCM 16114</strain>
    </source>
</reference>
<feature type="compositionally biased region" description="Basic and acidic residues" evidence="1">
    <location>
        <begin position="19"/>
        <end position="35"/>
    </location>
</feature>
<evidence type="ECO:0000256" key="1">
    <source>
        <dbReference type="SAM" id="MobiDB-lite"/>
    </source>
</evidence>
<organism evidence="2 3">
    <name type="scientific">Nonomuraea monospora</name>
    <dbReference type="NCBI Taxonomy" id="568818"/>
    <lineage>
        <taxon>Bacteria</taxon>
        <taxon>Bacillati</taxon>
        <taxon>Actinomycetota</taxon>
        <taxon>Actinomycetes</taxon>
        <taxon>Streptosporangiales</taxon>
        <taxon>Streptosporangiaceae</taxon>
        <taxon>Nonomuraea</taxon>
    </lineage>
</organism>
<dbReference type="EMBL" id="BAAAQX010000012">
    <property type="protein sequence ID" value="GAA2209393.1"/>
    <property type="molecule type" value="Genomic_DNA"/>
</dbReference>
<dbReference type="Proteomes" id="UP001499843">
    <property type="component" value="Unassembled WGS sequence"/>
</dbReference>
<evidence type="ECO:0000313" key="3">
    <source>
        <dbReference type="Proteomes" id="UP001499843"/>
    </source>
</evidence>
<feature type="region of interest" description="Disordered" evidence="1">
    <location>
        <begin position="1"/>
        <end position="54"/>
    </location>
</feature>
<proteinExistence type="predicted"/>
<evidence type="ECO:0000313" key="2">
    <source>
        <dbReference type="EMBL" id="GAA2209393.1"/>
    </source>
</evidence>
<comment type="caution">
    <text evidence="2">The sequence shown here is derived from an EMBL/GenBank/DDBJ whole genome shotgun (WGS) entry which is preliminary data.</text>
</comment>